<keyword evidence="4" id="KW-0808">Transferase</keyword>
<keyword evidence="5" id="KW-1185">Reference proteome</keyword>
<reference evidence="4 5" key="1">
    <citation type="submission" date="2022-11" db="EMBL/GenBank/DDBJ databases">
        <title>Anaerobic phenanthrene biodegradation by a DNRA strain PheN6.</title>
        <authorList>
            <person name="Zhang Z."/>
        </authorList>
    </citation>
    <scope>NUCLEOTIDE SEQUENCE [LARGE SCALE GENOMIC DNA]</scope>
    <source>
        <strain evidence="4 5">PheN6</strain>
    </source>
</reference>
<dbReference type="EMBL" id="JAPFQL010000008">
    <property type="protein sequence ID" value="MDC5696282.1"/>
    <property type="molecule type" value="Genomic_DNA"/>
</dbReference>
<evidence type="ECO:0000259" key="2">
    <source>
        <dbReference type="Pfam" id="PF00156"/>
    </source>
</evidence>
<comment type="caution">
    <text evidence="4">The sequence shown here is derived from an EMBL/GenBank/DDBJ whole genome shotgun (WGS) entry which is preliminary data.</text>
</comment>
<feature type="domain" description="Phosphoribosyltransferase" evidence="2">
    <location>
        <begin position="14"/>
        <end position="165"/>
    </location>
</feature>
<keyword evidence="4" id="KW-0328">Glycosyltransferase</keyword>
<accession>A0ABT5GDD4</accession>
<dbReference type="Pfam" id="PF00156">
    <property type="entry name" value="Pribosyltran"/>
    <property type="match status" value="1"/>
</dbReference>
<evidence type="ECO:0000256" key="1">
    <source>
        <dbReference type="ARBA" id="ARBA00008645"/>
    </source>
</evidence>
<dbReference type="Gene3D" id="3.40.50.1820">
    <property type="entry name" value="alpha/beta hydrolase"/>
    <property type="match status" value="1"/>
</dbReference>
<dbReference type="SUPFAM" id="SSF53271">
    <property type="entry name" value="PRTase-like"/>
    <property type="match status" value="1"/>
</dbReference>
<organism evidence="4 5">
    <name type="scientific">Intrasporangium calvum</name>
    <dbReference type="NCBI Taxonomy" id="53358"/>
    <lineage>
        <taxon>Bacteria</taxon>
        <taxon>Bacillati</taxon>
        <taxon>Actinomycetota</taxon>
        <taxon>Actinomycetes</taxon>
        <taxon>Micrococcales</taxon>
        <taxon>Intrasporangiaceae</taxon>
        <taxon>Intrasporangium</taxon>
    </lineage>
</organism>
<proteinExistence type="inferred from homology"/>
<dbReference type="InterPro" id="IPR050261">
    <property type="entry name" value="FrsA_esterase"/>
</dbReference>
<gene>
    <name evidence="4" type="ORF">OO014_03365</name>
</gene>
<protein>
    <submittedName>
        <fullName evidence="4">Phosphoribosyltransferase family protein</fullName>
    </submittedName>
</protein>
<dbReference type="Pfam" id="PF01738">
    <property type="entry name" value="DLH"/>
    <property type="match status" value="1"/>
</dbReference>
<feature type="domain" description="Dienelactone hydrolase" evidence="3">
    <location>
        <begin position="251"/>
        <end position="426"/>
    </location>
</feature>
<evidence type="ECO:0000313" key="5">
    <source>
        <dbReference type="Proteomes" id="UP001150259"/>
    </source>
</evidence>
<dbReference type="Gene3D" id="3.40.50.2020">
    <property type="match status" value="1"/>
</dbReference>
<dbReference type="InterPro" id="IPR029057">
    <property type="entry name" value="PRTase-like"/>
</dbReference>
<dbReference type="GO" id="GO:0016757">
    <property type="term" value="F:glycosyltransferase activity"/>
    <property type="evidence" value="ECO:0007669"/>
    <property type="project" value="UniProtKB-KW"/>
</dbReference>
<dbReference type="SUPFAM" id="SSF53474">
    <property type="entry name" value="alpha/beta-Hydrolases"/>
    <property type="match status" value="1"/>
</dbReference>
<dbReference type="InterPro" id="IPR002925">
    <property type="entry name" value="Dienelactn_hydro"/>
</dbReference>
<name>A0ABT5GDD4_9MICO</name>
<dbReference type="Proteomes" id="UP001150259">
    <property type="component" value="Unassembled WGS sequence"/>
</dbReference>
<evidence type="ECO:0000259" key="3">
    <source>
        <dbReference type="Pfam" id="PF01738"/>
    </source>
</evidence>
<dbReference type="PANTHER" id="PTHR22946">
    <property type="entry name" value="DIENELACTONE HYDROLASE DOMAIN-CONTAINING PROTEIN-RELATED"/>
    <property type="match status" value="1"/>
</dbReference>
<dbReference type="InterPro" id="IPR000836">
    <property type="entry name" value="PRTase_dom"/>
</dbReference>
<evidence type="ECO:0000313" key="4">
    <source>
        <dbReference type="EMBL" id="MDC5696282.1"/>
    </source>
</evidence>
<dbReference type="InterPro" id="IPR029058">
    <property type="entry name" value="AB_hydrolase_fold"/>
</dbReference>
<dbReference type="Gene3D" id="3.30.1310.20">
    <property type="entry name" value="PRTase-like"/>
    <property type="match status" value="1"/>
</dbReference>
<sequence>MAEFRDRADAGAQLAERLEQLRGTDAVVLGLPRGGVPVAAVVAEALDLPLDVIVVRKLGVPSQPELAMGAIGEDGVRFLNSALVERVGVSPSDVEAVEHRERAVLEARVARFRQGRPRLALTGKIAVIVDDGIATGATARVACRFARHLGAVRVVLAVPVAAAESVRQLMAGSEADEVVHVAAPESFYAVGAHYRDFRPTTDDEVADHLERARRRAATKTAGPERPLGSVADTDEDVVIQTGAVSVGGHLTMPAGAAAVVVFAHGSGSSRHSPRNRYVARVLQEAGLGTLLMDLLTSEEEADRANVFDIELLAGRLEAATHWLTQRPDTAAARIGYFGASTGAGAALWAAGGPDSPVAAVVSRGGRPDLAAAHLQQVRAPTLLIVGGRDDVVIDLNRQAQARLTGCESRLVLIEGATHLFEEPGTLAEAAGHARDWFVRHLAGGLPVADRAAGLPEE</sequence>
<dbReference type="CDD" id="cd06223">
    <property type="entry name" value="PRTases_typeI"/>
    <property type="match status" value="1"/>
</dbReference>
<comment type="similarity">
    <text evidence="1">Belongs to the AB hydrolase superfamily.</text>
</comment>
<dbReference type="RefSeq" id="WP_272460858.1">
    <property type="nucleotide sequence ID" value="NZ_JAPFQL010000008.1"/>
</dbReference>